<evidence type="ECO:0000313" key="7">
    <source>
        <dbReference type="Proteomes" id="UP001169063"/>
    </source>
</evidence>
<proteinExistence type="inferred from homology"/>
<organism evidence="6 7">
    <name type="scientific">Peiella sedimenti</name>
    <dbReference type="NCBI Taxonomy" id="3061083"/>
    <lineage>
        <taxon>Bacteria</taxon>
        <taxon>Pseudomonadati</taxon>
        <taxon>Pseudomonadota</taxon>
        <taxon>Alphaproteobacteria</taxon>
        <taxon>Caulobacterales</taxon>
        <taxon>Caulobacteraceae</taxon>
        <taxon>Peiella</taxon>
    </lineage>
</organism>
<dbReference type="NCBIfam" id="TIGR02219">
    <property type="entry name" value="phage_NlpC_fam"/>
    <property type="match status" value="1"/>
</dbReference>
<keyword evidence="4" id="KW-0788">Thiol protease</keyword>
<dbReference type="EMBL" id="JAUKTR010000001">
    <property type="protein sequence ID" value="MDO1558124.1"/>
    <property type="molecule type" value="Genomic_DNA"/>
</dbReference>
<keyword evidence="3" id="KW-0378">Hydrolase</keyword>
<dbReference type="RefSeq" id="WP_302108545.1">
    <property type="nucleotide sequence ID" value="NZ_JAUKTR010000001.1"/>
</dbReference>
<dbReference type="InterPro" id="IPR000064">
    <property type="entry name" value="NLP_P60_dom"/>
</dbReference>
<sequence>MSRVVEAARGWLGTPYRHRQSVKGWGCDCLGLIRGVWRETVGPEPETPPPYSPDWAEREGGEALAEALGRWMTPVDPAAAEPGDVLLFRMNEGAPMRHAAITSRAGEGGRVIHAYWGRCVVESRLIPWWRARIGAAFRFPER</sequence>
<evidence type="ECO:0000313" key="6">
    <source>
        <dbReference type="EMBL" id="MDO1558124.1"/>
    </source>
</evidence>
<dbReference type="InterPro" id="IPR038765">
    <property type="entry name" value="Papain-like_cys_pep_sf"/>
</dbReference>
<keyword evidence="2" id="KW-0645">Protease</keyword>
<dbReference type="PROSITE" id="PS51935">
    <property type="entry name" value="NLPC_P60"/>
    <property type="match status" value="1"/>
</dbReference>
<protein>
    <submittedName>
        <fullName evidence="6">Peptidase P60</fullName>
    </submittedName>
</protein>
<gene>
    <name evidence="6" type="ORF">Q0812_01605</name>
</gene>
<evidence type="ECO:0000256" key="3">
    <source>
        <dbReference type="ARBA" id="ARBA00022801"/>
    </source>
</evidence>
<dbReference type="InterPro" id="IPR011929">
    <property type="entry name" value="Phage_pept_NlpC/P60"/>
</dbReference>
<dbReference type="Proteomes" id="UP001169063">
    <property type="component" value="Unassembled WGS sequence"/>
</dbReference>
<evidence type="ECO:0000256" key="1">
    <source>
        <dbReference type="ARBA" id="ARBA00007074"/>
    </source>
</evidence>
<evidence type="ECO:0000259" key="5">
    <source>
        <dbReference type="PROSITE" id="PS51935"/>
    </source>
</evidence>
<feature type="domain" description="NlpC/P60" evidence="5">
    <location>
        <begin position="1"/>
        <end position="140"/>
    </location>
</feature>
<accession>A0ABT8SJE9</accession>
<name>A0ABT8SJE9_9CAUL</name>
<reference evidence="6" key="1">
    <citation type="submission" date="2023-07" db="EMBL/GenBank/DDBJ databases">
        <title>Brevundimonas soil sp. nov., isolated from the soil of chemical plant.</title>
        <authorList>
            <person name="Wu N."/>
        </authorList>
    </citation>
    <scope>NUCLEOTIDE SEQUENCE</scope>
    <source>
        <strain evidence="6">XZ-24</strain>
    </source>
</reference>
<evidence type="ECO:0000256" key="2">
    <source>
        <dbReference type="ARBA" id="ARBA00022670"/>
    </source>
</evidence>
<comment type="similarity">
    <text evidence="1">Belongs to the peptidase C40 family.</text>
</comment>
<evidence type="ECO:0000256" key="4">
    <source>
        <dbReference type="ARBA" id="ARBA00022807"/>
    </source>
</evidence>
<keyword evidence="7" id="KW-1185">Reference proteome</keyword>
<comment type="caution">
    <text evidence="6">The sequence shown here is derived from an EMBL/GenBank/DDBJ whole genome shotgun (WGS) entry which is preliminary data.</text>
</comment>
<dbReference type="Gene3D" id="3.90.1720.10">
    <property type="entry name" value="endopeptidase domain like (from Nostoc punctiforme)"/>
    <property type="match status" value="1"/>
</dbReference>
<dbReference type="SUPFAM" id="SSF54001">
    <property type="entry name" value="Cysteine proteinases"/>
    <property type="match status" value="1"/>
</dbReference>